<dbReference type="PROSITE" id="PS50191">
    <property type="entry name" value="CRAL_TRIO"/>
    <property type="match status" value="1"/>
</dbReference>
<dbReference type="InterPro" id="IPR001251">
    <property type="entry name" value="CRAL-TRIO_dom"/>
</dbReference>
<dbReference type="PANTHER" id="PTHR10174">
    <property type="entry name" value="ALPHA-TOCOPHEROL TRANSFER PROTEIN-RELATED"/>
    <property type="match status" value="1"/>
</dbReference>
<sequence length="318" mass="36962">MGLGGHQQTEEYQCTLPAEEKKKALDELREDDNVREQSLSQMREWINKHPNIKKCRTDAPFLLRFLRTKKFSVPLACEMLERYLTIRQLYPQWFRNLDTEDKDLAEIINAGYLVPLLERDNGRLVLFSCAGKFDPHKYTSAHMVRVHSLVTEALMDDEINQINGYTYINDESGFQMAHISLWSLTDVRNILRCIQNTTPMRHKANHFLNISASAIKLIEFAVSLLNEKLKTRIFMYKSVEELHQKVDKKLLPKEYGGEVPLAEMVEKFKVFLKERREAILALDDMYIEIDEKSCPLVSEMNEELGIGIDGSFKKLTVD</sequence>
<dbReference type="SUPFAM" id="SSF46938">
    <property type="entry name" value="CRAL/TRIO N-terminal domain"/>
    <property type="match status" value="1"/>
</dbReference>
<dbReference type="Proteomes" id="UP001152799">
    <property type="component" value="Chromosome 11"/>
</dbReference>
<proteinExistence type="predicted"/>
<dbReference type="InterPro" id="IPR036273">
    <property type="entry name" value="CRAL/TRIO_N_dom_sf"/>
</dbReference>
<feature type="domain" description="CRAL-TRIO" evidence="1">
    <location>
        <begin position="100"/>
        <end position="263"/>
    </location>
</feature>
<evidence type="ECO:0000313" key="2">
    <source>
        <dbReference type="EMBL" id="CAG9762111.1"/>
    </source>
</evidence>
<name>A0A9N9MCK7_9CUCU</name>
<dbReference type="OrthoDB" id="1434354at2759"/>
<protein>
    <recommendedName>
        <fullName evidence="1">CRAL-TRIO domain-containing protein</fullName>
    </recommendedName>
</protein>
<dbReference type="InterPro" id="IPR036865">
    <property type="entry name" value="CRAL-TRIO_dom_sf"/>
</dbReference>
<dbReference type="CDD" id="cd00170">
    <property type="entry name" value="SEC14"/>
    <property type="match status" value="1"/>
</dbReference>
<dbReference type="PRINTS" id="PR00180">
    <property type="entry name" value="CRETINALDHBP"/>
</dbReference>
<accession>A0A9N9MCK7</accession>
<evidence type="ECO:0000313" key="3">
    <source>
        <dbReference type="Proteomes" id="UP001152799"/>
    </source>
</evidence>
<dbReference type="GO" id="GO:0016020">
    <property type="term" value="C:membrane"/>
    <property type="evidence" value="ECO:0007669"/>
    <property type="project" value="TreeGrafter"/>
</dbReference>
<evidence type="ECO:0000259" key="1">
    <source>
        <dbReference type="PROSITE" id="PS50191"/>
    </source>
</evidence>
<dbReference type="SUPFAM" id="SSF52087">
    <property type="entry name" value="CRAL/TRIO domain"/>
    <property type="match status" value="1"/>
</dbReference>
<gene>
    <name evidence="2" type="ORF">CEUTPL_LOCUS2795</name>
</gene>
<dbReference type="Gene3D" id="3.40.525.10">
    <property type="entry name" value="CRAL-TRIO lipid binding domain"/>
    <property type="match status" value="1"/>
</dbReference>
<dbReference type="EMBL" id="OU892287">
    <property type="protein sequence ID" value="CAG9762111.1"/>
    <property type="molecule type" value="Genomic_DNA"/>
</dbReference>
<dbReference type="InterPro" id="IPR011074">
    <property type="entry name" value="CRAL/TRIO_N_dom"/>
</dbReference>
<dbReference type="SMART" id="SM00516">
    <property type="entry name" value="SEC14"/>
    <property type="match status" value="1"/>
</dbReference>
<keyword evidence="3" id="KW-1185">Reference proteome</keyword>
<dbReference type="GO" id="GO:1902936">
    <property type="term" value="F:phosphatidylinositol bisphosphate binding"/>
    <property type="evidence" value="ECO:0007669"/>
    <property type="project" value="TreeGrafter"/>
</dbReference>
<dbReference type="PANTHER" id="PTHR10174:SF166">
    <property type="entry name" value="LD40136P"/>
    <property type="match status" value="1"/>
</dbReference>
<reference evidence="2" key="1">
    <citation type="submission" date="2022-01" db="EMBL/GenBank/DDBJ databases">
        <authorList>
            <person name="King R."/>
        </authorList>
    </citation>
    <scope>NUCLEOTIDE SEQUENCE</scope>
</reference>
<dbReference type="AlphaFoldDB" id="A0A9N9MCK7"/>
<organism evidence="2 3">
    <name type="scientific">Ceutorhynchus assimilis</name>
    <name type="common">cabbage seed weevil</name>
    <dbReference type="NCBI Taxonomy" id="467358"/>
    <lineage>
        <taxon>Eukaryota</taxon>
        <taxon>Metazoa</taxon>
        <taxon>Ecdysozoa</taxon>
        <taxon>Arthropoda</taxon>
        <taxon>Hexapoda</taxon>
        <taxon>Insecta</taxon>
        <taxon>Pterygota</taxon>
        <taxon>Neoptera</taxon>
        <taxon>Endopterygota</taxon>
        <taxon>Coleoptera</taxon>
        <taxon>Polyphaga</taxon>
        <taxon>Cucujiformia</taxon>
        <taxon>Curculionidae</taxon>
        <taxon>Ceutorhynchinae</taxon>
        <taxon>Ceutorhynchus</taxon>
    </lineage>
</organism>
<dbReference type="Gene3D" id="1.10.8.20">
    <property type="entry name" value="N-terminal domain of phosphatidylinositol transfer protein sec14p"/>
    <property type="match status" value="1"/>
</dbReference>
<dbReference type="SMART" id="SM01100">
    <property type="entry name" value="CRAL_TRIO_N"/>
    <property type="match status" value="1"/>
</dbReference>
<dbReference type="Pfam" id="PF00650">
    <property type="entry name" value="CRAL_TRIO"/>
    <property type="match status" value="1"/>
</dbReference>
<dbReference type="Gene3D" id="1.20.5.1200">
    <property type="entry name" value="Alpha-tocopherol transfer"/>
    <property type="match status" value="1"/>
</dbReference>